<dbReference type="Proteomes" id="UP001497535">
    <property type="component" value="Unassembled WGS sequence"/>
</dbReference>
<dbReference type="EMBL" id="CAVMJV010000028">
    <property type="protein sequence ID" value="CAK5075285.1"/>
    <property type="molecule type" value="Genomic_DNA"/>
</dbReference>
<reference evidence="1" key="1">
    <citation type="submission" date="2023-11" db="EMBL/GenBank/DDBJ databases">
        <authorList>
            <person name="Poullet M."/>
        </authorList>
    </citation>
    <scope>NUCLEOTIDE SEQUENCE</scope>
    <source>
        <strain evidence="1">E1834</strain>
    </source>
</reference>
<accession>A0ACB0Z8M0</accession>
<sequence length="72" mass="8571">MFAEQILICFSILFLKNSDFLICFSILFLKNSDFFPNNYDVFQTNVLVFSHLFFQTSLICFPICFYKILIFS</sequence>
<protein>
    <submittedName>
        <fullName evidence="1">Uncharacterized protein</fullName>
    </submittedName>
</protein>
<name>A0ACB0Z8M0_MELEN</name>
<keyword evidence="2" id="KW-1185">Reference proteome</keyword>
<proteinExistence type="predicted"/>
<comment type="caution">
    <text evidence="1">The sequence shown here is derived from an EMBL/GenBank/DDBJ whole genome shotgun (WGS) entry which is preliminary data.</text>
</comment>
<organism evidence="1 2">
    <name type="scientific">Meloidogyne enterolobii</name>
    <name type="common">Root-knot nematode worm</name>
    <name type="synonym">Meloidogyne mayaguensis</name>
    <dbReference type="NCBI Taxonomy" id="390850"/>
    <lineage>
        <taxon>Eukaryota</taxon>
        <taxon>Metazoa</taxon>
        <taxon>Ecdysozoa</taxon>
        <taxon>Nematoda</taxon>
        <taxon>Chromadorea</taxon>
        <taxon>Rhabditida</taxon>
        <taxon>Tylenchina</taxon>
        <taxon>Tylenchomorpha</taxon>
        <taxon>Tylenchoidea</taxon>
        <taxon>Meloidogynidae</taxon>
        <taxon>Meloidogyninae</taxon>
        <taxon>Meloidogyne</taxon>
    </lineage>
</organism>
<evidence type="ECO:0000313" key="2">
    <source>
        <dbReference type="Proteomes" id="UP001497535"/>
    </source>
</evidence>
<evidence type="ECO:0000313" key="1">
    <source>
        <dbReference type="EMBL" id="CAK5075285.1"/>
    </source>
</evidence>
<gene>
    <name evidence="1" type="ORF">MENTE1834_LOCUS22079</name>
</gene>